<evidence type="ECO:0000313" key="2">
    <source>
        <dbReference type="Proteomes" id="UP000232003"/>
    </source>
</evidence>
<accession>A0A2K8TAV7</accession>
<gene>
    <name evidence="1" type="ORF">COO91_10438</name>
</gene>
<proteinExistence type="predicted"/>
<geneLocation type="plasmid" evidence="2">
    <name>pnfsy08</name>
</geneLocation>
<name>A0A2K8TAV7_9NOSO</name>
<evidence type="ECO:0000313" key="1">
    <source>
        <dbReference type="EMBL" id="AUB44215.1"/>
    </source>
</evidence>
<dbReference type="AlphaFoldDB" id="A0A2K8TAV7"/>
<reference evidence="1 2" key="1">
    <citation type="submission" date="2017-11" db="EMBL/GenBank/DDBJ databases">
        <title>Complete genome of a free-living desiccation-tolerant cyanobacterium and its photosynthetic adaptation to extreme terrestrial habitat.</title>
        <authorList>
            <person name="Shang J."/>
        </authorList>
    </citation>
    <scope>NUCLEOTIDE SEQUENCE [LARGE SCALE GENOMIC DNA]</scope>
    <source>
        <strain evidence="1 2">CCNUN1</strain>
        <plasmid evidence="2">pnfsy08</plasmid>
    </source>
</reference>
<dbReference type="EMBL" id="CP024793">
    <property type="protein sequence ID" value="AUB44215.1"/>
    <property type="molecule type" value="Genomic_DNA"/>
</dbReference>
<sequence length="44" mass="4954">MPSRINNIIFLAQPIYLGAFALKAKARLIAFYCIPSTIRGSREK</sequence>
<organism evidence="1 2">
    <name type="scientific">Nostoc flagelliforme CCNUN1</name>
    <dbReference type="NCBI Taxonomy" id="2038116"/>
    <lineage>
        <taxon>Bacteria</taxon>
        <taxon>Bacillati</taxon>
        <taxon>Cyanobacteriota</taxon>
        <taxon>Cyanophyceae</taxon>
        <taxon>Nostocales</taxon>
        <taxon>Nostocaceae</taxon>
        <taxon>Nostoc</taxon>
    </lineage>
</organism>
<keyword evidence="2" id="KW-1185">Reference proteome</keyword>
<dbReference type="KEGG" id="nfl:COO91_10438"/>
<keyword evidence="1" id="KW-0614">Plasmid</keyword>
<protein>
    <submittedName>
        <fullName evidence="1">Uncharacterized protein</fullName>
    </submittedName>
</protein>
<dbReference type="Proteomes" id="UP000232003">
    <property type="component" value="Plasmid pNFSY08"/>
</dbReference>